<organism evidence="3 4">
    <name type="scientific">Aquipuribacter hungaricus</name>
    <dbReference type="NCBI Taxonomy" id="545624"/>
    <lineage>
        <taxon>Bacteria</taxon>
        <taxon>Bacillati</taxon>
        <taxon>Actinomycetota</taxon>
        <taxon>Actinomycetes</taxon>
        <taxon>Micrococcales</taxon>
        <taxon>Intrasporangiaceae</taxon>
        <taxon>Aquipuribacter</taxon>
    </lineage>
</organism>
<proteinExistence type="predicted"/>
<keyword evidence="4" id="KW-1185">Reference proteome</keyword>
<dbReference type="RefSeq" id="WP_340290215.1">
    <property type="nucleotide sequence ID" value="NZ_JBBEOI010000016.1"/>
</dbReference>
<accession>A0ABV7WEL6</accession>
<evidence type="ECO:0000313" key="4">
    <source>
        <dbReference type="Proteomes" id="UP001595685"/>
    </source>
</evidence>
<feature type="compositionally biased region" description="Basic and acidic residues" evidence="2">
    <location>
        <begin position="99"/>
        <end position="109"/>
    </location>
</feature>
<dbReference type="InterPro" id="IPR028994">
    <property type="entry name" value="Integrin_alpha_N"/>
</dbReference>
<dbReference type="PANTHER" id="PTHR41775:SF1">
    <property type="entry name" value="PEPTIDASE M6-LIKE DOMAIN-CONTAINING PROTEIN"/>
    <property type="match status" value="1"/>
</dbReference>
<gene>
    <name evidence="3" type="ORF">ACFOLH_06135</name>
</gene>
<dbReference type="InterPro" id="IPR008757">
    <property type="entry name" value="Peptidase_M6-like_domain"/>
</dbReference>
<dbReference type="GO" id="GO:0008237">
    <property type="term" value="F:metallopeptidase activity"/>
    <property type="evidence" value="ECO:0007669"/>
    <property type="project" value="UniProtKB-KW"/>
</dbReference>
<dbReference type="InterPro" id="IPR013517">
    <property type="entry name" value="FG-GAP"/>
</dbReference>
<keyword evidence="1" id="KW-0732">Signal</keyword>
<keyword evidence="3" id="KW-0482">Metalloprotease</keyword>
<feature type="region of interest" description="Disordered" evidence="2">
    <location>
        <begin position="86"/>
        <end position="111"/>
    </location>
</feature>
<dbReference type="SUPFAM" id="SSF69318">
    <property type="entry name" value="Integrin alpha N-terminal domain"/>
    <property type="match status" value="1"/>
</dbReference>
<evidence type="ECO:0000313" key="3">
    <source>
        <dbReference type="EMBL" id="MFC3687917.1"/>
    </source>
</evidence>
<name>A0ABV7WEL6_9MICO</name>
<dbReference type="EMBL" id="JBHRWW010000003">
    <property type="protein sequence ID" value="MFC3687917.1"/>
    <property type="molecule type" value="Genomic_DNA"/>
</dbReference>
<evidence type="ECO:0000256" key="1">
    <source>
        <dbReference type="ARBA" id="ARBA00022729"/>
    </source>
</evidence>
<dbReference type="PANTHER" id="PTHR41775">
    <property type="entry name" value="SECRETED PROTEIN-RELATED"/>
    <property type="match status" value="1"/>
</dbReference>
<feature type="compositionally biased region" description="Low complexity" evidence="2">
    <location>
        <begin position="86"/>
        <end position="96"/>
    </location>
</feature>
<feature type="compositionally biased region" description="Basic and acidic residues" evidence="2">
    <location>
        <begin position="899"/>
        <end position="918"/>
    </location>
</feature>
<dbReference type="Pfam" id="PF13517">
    <property type="entry name" value="FG-GAP_3"/>
    <property type="match status" value="2"/>
</dbReference>
<keyword evidence="3" id="KW-0645">Protease</keyword>
<dbReference type="NCBIfam" id="TIGR03296">
    <property type="entry name" value="M6dom_TIGR03296"/>
    <property type="match status" value="1"/>
</dbReference>
<feature type="region of interest" description="Disordered" evidence="2">
    <location>
        <begin position="887"/>
        <end position="925"/>
    </location>
</feature>
<reference evidence="4" key="1">
    <citation type="journal article" date="2019" name="Int. J. Syst. Evol. Microbiol.">
        <title>The Global Catalogue of Microorganisms (GCM) 10K type strain sequencing project: providing services to taxonomists for standard genome sequencing and annotation.</title>
        <authorList>
            <consortium name="The Broad Institute Genomics Platform"/>
            <consortium name="The Broad Institute Genome Sequencing Center for Infectious Disease"/>
            <person name="Wu L."/>
            <person name="Ma J."/>
        </authorList>
    </citation>
    <scope>NUCLEOTIDE SEQUENCE [LARGE SCALE GENOMIC DNA]</scope>
    <source>
        <strain evidence="4">NCAIM B.02333</strain>
    </source>
</reference>
<keyword evidence="3" id="KW-0378">Hydrolase</keyword>
<evidence type="ECO:0000256" key="2">
    <source>
        <dbReference type="SAM" id="MobiDB-lite"/>
    </source>
</evidence>
<protein>
    <submittedName>
        <fullName evidence="3">M6 family metalloprotease domain-containing protein</fullName>
    </submittedName>
</protein>
<dbReference type="Proteomes" id="UP001595685">
    <property type="component" value="Unassembled WGS sequence"/>
</dbReference>
<comment type="caution">
    <text evidence="3">The sequence shown here is derived from an EMBL/GenBank/DDBJ whole genome shotgun (WGS) entry which is preliminary data.</text>
</comment>
<sequence length="925" mass="97983">MPQPFIDERFTFTQPDGTQLEVVGTGNQFEAVFETPDGYTVVKEPSSGFYQYAQLSADAARLEPSGEVAADGAVAPVERRHLRTAPTGARARARTTFPGDERPRWETRSRQHVARTAAAGPFLADAPAPAVPSGDVSGLCLLIQFPDVAGTITRQQVDDFCNQPGYTGFGNNGSVRDYFVAASQNRLRYTNVVTAYHTAAHDRRHYTDPAIPYGQRAQELIHEALAGLTAGGFDFSGLTADPAGNVYALNVFYAGNRVNNWSEGLWPHAWTLGTQFDIGGGRRMADYQITDIGTQLTLRTFCHENGHMVCDFPDLYDYGSDSAGVGHYCLMCFGGDDRNPVDINAALKHQAGWTTTLRTATAGATYRLAAGANDFLIHQRSPQEYFICENRNQAGRDASIPDSGLAIWHYEAGGSNSNQQMTAASHYLISLEQSDGAFQMEKNLNAGDASDLYAGPGPARFDGSSTPSSHWWDGSPSGFDVASVSAPGAEIDVTAGANLRLVVNNFGHDAGGWRVDMHPRVLADVTGEGRADIVGFGNAGAYVSRSRADGSFSSLVLGVTNFGYTAGGWRVDRHPRFLADTTGDGRADIVGFGSAGVYVSTSNGDGTFAPPVLRVANFGYDAGGWRVDMHPRVLADVSGEGRADIVGFGNAGAYVSRANGDGTFSPLVLGVANFGYVAGGWRVDRHPRFLADTTGDGRADIVGFGNAGVYVSRSNGDGTFTPPVLVVNNFGYDAGGWRVDRHPRFLADVTGDGRADIVGFGNAGAYVSLANGDGTFTAPVLGVGSYGYDAGGWRTDLHPRVMADTTGDGRADIVGFGYAGVYVSTSNGDGTFAPPQLVVANLGHTAGGWRVDKHPRLLADTTGDGRADIIGFGNAGAYAYTWSAPVSPASDGTSGARTGTHDRLPGPRTDAAEEDARRLVGRPQQ</sequence>